<dbReference type="CDD" id="cd01831">
    <property type="entry name" value="Endoglucanase_E_like"/>
    <property type="match status" value="1"/>
</dbReference>
<reference evidence="5" key="1">
    <citation type="submission" date="2002-12" db="EMBL/GenBank/DDBJ databases">
        <title>Complete genome sequence of Vibrio vulnificus CMCP6.</title>
        <authorList>
            <person name="Rhee J.H."/>
            <person name="Kim S.Y."/>
            <person name="Chung S.S."/>
            <person name="Kim J.J."/>
            <person name="Moon Y.H."/>
            <person name="Jeong H."/>
            <person name="Choy H.E."/>
        </authorList>
    </citation>
    <scope>NUCLEOTIDE SEQUENCE [LARGE SCALE GENOMIC DNA]</scope>
    <source>
        <strain evidence="5">CMCP6</strain>
    </source>
</reference>
<evidence type="ECO:0008006" key="6">
    <source>
        <dbReference type="Google" id="ProtNLM"/>
    </source>
</evidence>
<dbReference type="Pfam" id="PF13472">
    <property type="entry name" value="Lipase_GDSL_2"/>
    <property type="match status" value="1"/>
</dbReference>
<dbReference type="InterPro" id="IPR036514">
    <property type="entry name" value="SGNH_hydro_sf"/>
</dbReference>
<evidence type="ECO:0000313" key="4">
    <source>
        <dbReference type="EMBL" id="AAO07747.2"/>
    </source>
</evidence>
<gene>
    <name evidence="4" type="ordered locus">VV2_0822</name>
</gene>
<accession>A0A3Q0KYX2</accession>
<dbReference type="GO" id="GO:0052689">
    <property type="term" value="F:carboxylic ester hydrolase activity"/>
    <property type="evidence" value="ECO:0007669"/>
    <property type="project" value="InterPro"/>
</dbReference>
<dbReference type="Gene3D" id="2.60.120.260">
    <property type="entry name" value="Galactose-binding domain-like"/>
    <property type="match status" value="1"/>
</dbReference>
<feature type="chain" id="PRO_5018232843" description="Lipolytic enzyme" evidence="1">
    <location>
        <begin position="47"/>
        <end position="387"/>
    </location>
</feature>
<keyword evidence="1" id="KW-0732">Signal</keyword>
<sequence length="387" mass="43564">MTSRGRIQILTHTLRLFGYISSQGKDMFYRLICSLALGLCTASALAQSLPATNHNLTFEGRNSKNYQDGSVAINWPGSTLKTRFIGSHFGLTMQGNGDYFDVLVDGKLSKTLMTQPNGVTETFVLFTSESTQNVLIEVVKRTENYASMSRFLSVEHNGSIDGVWGHKPHILFIGDSISAGFGSESEKRECTWEEIYATSNARLAFPYQTGQQLNTTITQVSFSGLGLIRNWGGNQPHHNLTTYTDKVAAVYGLTLDYEDKFPNLIVVEVGTNDFSTDPQAHEPWSNIEEVKQAWTERMVEYVSELKHRYHEVPIILMPRPAYPYDYIIPATQDAIETLAQQEIHQVYSHTFVSPLEGCIWHPTAQEHREIATQLSQFIRQQALLTTP</sequence>
<dbReference type="Proteomes" id="UP000002275">
    <property type="component" value="Chromosome II"/>
</dbReference>
<dbReference type="InterPro" id="IPR040794">
    <property type="entry name" value="CE2_N"/>
</dbReference>
<dbReference type="KEGG" id="vvu:VV2_0822"/>
<dbReference type="Pfam" id="PF17996">
    <property type="entry name" value="CE2_N"/>
    <property type="match status" value="1"/>
</dbReference>
<dbReference type="EMBL" id="AE016796">
    <property type="protein sequence ID" value="AAO07747.2"/>
    <property type="molecule type" value="Genomic_DNA"/>
</dbReference>
<dbReference type="Gene3D" id="3.40.50.1110">
    <property type="entry name" value="SGNH hydrolase"/>
    <property type="match status" value="1"/>
</dbReference>
<dbReference type="InterPro" id="IPR013830">
    <property type="entry name" value="SGNH_hydro"/>
</dbReference>
<evidence type="ECO:0000313" key="5">
    <source>
        <dbReference type="Proteomes" id="UP000002275"/>
    </source>
</evidence>
<feature type="domain" description="Carbohydrate esterase 2 N-terminal" evidence="3">
    <location>
        <begin position="65"/>
        <end position="156"/>
    </location>
</feature>
<dbReference type="PANTHER" id="PTHR37834:SF2">
    <property type="entry name" value="ESTERASE, SGNH HYDROLASE-TYPE"/>
    <property type="match status" value="1"/>
</dbReference>
<dbReference type="SUPFAM" id="SSF52266">
    <property type="entry name" value="SGNH hydrolase"/>
    <property type="match status" value="1"/>
</dbReference>
<name>A0A3Q0KYX2_VIBVU</name>
<protein>
    <recommendedName>
        <fullName evidence="6">Lipolytic enzyme</fullName>
    </recommendedName>
</protein>
<dbReference type="InterPro" id="IPR052762">
    <property type="entry name" value="PCW_deacetylase/CE"/>
</dbReference>
<dbReference type="InterPro" id="IPR037461">
    <property type="entry name" value="CtCE2-like_dom"/>
</dbReference>
<feature type="domain" description="SGNH hydrolase-type esterase" evidence="2">
    <location>
        <begin position="172"/>
        <end position="341"/>
    </location>
</feature>
<reference evidence="4 5" key="2">
    <citation type="journal article" date="2003" name="Infect. Immun.">
        <title>Characterization and pathogenic significance of Vibrio vulnificus antigens preferentially expressed in septicemic patients.</title>
        <authorList>
            <person name="Kim Y.R."/>
            <person name="Lee S.E."/>
            <person name="Kim C.M."/>
            <person name="Kim S.Y."/>
            <person name="Shin E.K."/>
            <person name="Shin D.H."/>
            <person name="Chung S.S."/>
            <person name="Choy H.E."/>
            <person name="Progulske-Fox A."/>
            <person name="Hillman J.D."/>
            <person name="Handfield M."/>
            <person name="Rhee J.H."/>
        </authorList>
    </citation>
    <scope>NUCLEOTIDE SEQUENCE [LARGE SCALE GENOMIC DNA]</scope>
    <source>
        <strain evidence="4 5">CMCP6</strain>
    </source>
</reference>
<dbReference type="PANTHER" id="PTHR37834">
    <property type="entry name" value="GDSL-LIKE LIPASE/ACYLHYDROLASE DOMAIN PROTEIN (AFU_ORTHOLOGUE AFUA_2G00620)"/>
    <property type="match status" value="1"/>
</dbReference>
<feature type="signal peptide" evidence="1">
    <location>
        <begin position="1"/>
        <end position="46"/>
    </location>
</feature>
<reference evidence="4 5" key="3">
    <citation type="journal article" date="2011" name="Mol. Syst. Biol.">
        <title>Integrative genome-scale metabolic analysis of Vibrio vulnificus for drug targeting and discovery.</title>
        <authorList>
            <person name="Kim H.U."/>
            <person name="Kim S.Y."/>
            <person name="Jeong H."/>
            <person name="Kim T.Y."/>
            <person name="Kim J.J."/>
            <person name="Choy H.E."/>
            <person name="Yi K.Y."/>
            <person name="Rhee J.H."/>
            <person name="Lee S.Y."/>
        </authorList>
    </citation>
    <scope>NUCLEOTIDE SEQUENCE [LARGE SCALE GENOMIC DNA]</scope>
    <source>
        <strain evidence="4 5">CMCP6</strain>
    </source>
</reference>
<dbReference type="AlphaFoldDB" id="A0A3Q0KYX2"/>
<organism evidence="4 5">
    <name type="scientific">Vibrio vulnificus (strain CMCP6)</name>
    <dbReference type="NCBI Taxonomy" id="216895"/>
    <lineage>
        <taxon>Bacteria</taxon>
        <taxon>Pseudomonadati</taxon>
        <taxon>Pseudomonadota</taxon>
        <taxon>Gammaproteobacteria</taxon>
        <taxon>Vibrionales</taxon>
        <taxon>Vibrionaceae</taxon>
        <taxon>Vibrio</taxon>
    </lineage>
</organism>
<proteinExistence type="predicted"/>
<evidence type="ECO:0000259" key="2">
    <source>
        <dbReference type="Pfam" id="PF13472"/>
    </source>
</evidence>
<evidence type="ECO:0000259" key="3">
    <source>
        <dbReference type="Pfam" id="PF17996"/>
    </source>
</evidence>
<evidence type="ECO:0000256" key="1">
    <source>
        <dbReference type="SAM" id="SignalP"/>
    </source>
</evidence>